<dbReference type="Proteomes" id="UP000299102">
    <property type="component" value="Unassembled WGS sequence"/>
</dbReference>
<dbReference type="EMBL" id="BGZK01000824">
    <property type="protein sequence ID" value="GBP61847.1"/>
    <property type="molecule type" value="Genomic_DNA"/>
</dbReference>
<sequence length="138" mass="14918">MRTTPLSTMQVRGSSQRHDYRGERNASRPRDAPLTMPEDGRCARRWAKLARRSRIACAASGRLPALASARRRAGPAGSGDARATNIIIVIKYQIKRGPTACERPEKAVVATPISCLLPFDSYSGGPTPRAAPRPGPRA</sequence>
<gene>
    <name evidence="2" type="ORF">EVAR_97289_1</name>
</gene>
<evidence type="ECO:0000313" key="2">
    <source>
        <dbReference type="EMBL" id="GBP61847.1"/>
    </source>
</evidence>
<protein>
    <submittedName>
        <fullName evidence="2">Uncharacterized protein</fullName>
    </submittedName>
</protein>
<evidence type="ECO:0000313" key="3">
    <source>
        <dbReference type="Proteomes" id="UP000299102"/>
    </source>
</evidence>
<dbReference type="AlphaFoldDB" id="A0A4C1XI01"/>
<reference evidence="2 3" key="1">
    <citation type="journal article" date="2019" name="Commun. Biol.">
        <title>The bagworm genome reveals a unique fibroin gene that provides high tensile strength.</title>
        <authorList>
            <person name="Kono N."/>
            <person name="Nakamura H."/>
            <person name="Ohtoshi R."/>
            <person name="Tomita M."/>
            <person name="Numata K."/>
            <person name="Arakawa K."/>
        </authorList>
    </citation>
    <scope>NUCLEOTIDE SEQUENCE [LARGE SCALE GENOMIC DNA]</scope>
</reference>
<name>A0A4C1XI01_EUMVA</name>
<proteinExistence type="predicted"/>
<evidence type="ECO:0000256" key="1">
    <source>
        <dbReference type="SAM" id="MobiDB-lite"/>
    </source>
</evidence>
<accession>A0A4C1XI01</accession>
<comment type="caution">
    <text evidence="2">The sequence shown here is derived from an EMBL/GenBank/DDBJ whole genome shotgun (WGS) entry which is preliminary data.</text>
</comment>
<feature type="compositionally biased region" description="Basic and acidic residues" evidence="1">
    <location>
        <begin position="16"/>
        <end position="31"/>
    </location>
</feature>
<feature type="compositionally biased region" description="Polar residues" evidence="1">
    <location>
        <begin position="1"/>
        <end position="14"/>
    </location>
</feature>
<keyword evidence="3" id="KW-1185">Reference proteome</keyword>
<feature type="region of interest" description="Disordered" evidence="1">
    <location>
        <begin position="1"/>
        <end position="38"/>
    </location>
</feature>
<organism evidence="2 3">
    <name type="scientific">Eumeta variegata</name>
    <name type="common">Bagworm moth</name>
    <name type="synonym">Eumeta japonica</name>
    <dbReference type="NCBI Taxonomy" id="151549"/>
    <lineage>
        <taxon>Eukaryota</taxon>
        <taxon>Metazoa</taxon>
        <taxon>Ecdysozoa</taxon>
        <taxon>Arthropoda</taxon>
        <taxon>Hexapoda</taxon>
        <taxon>Insecta</taxon>
        <taxon>Pterygota</taxon>
        <taxon>Neoptera</taxon>
        <taxon>Endopterygota</taxon>
        <taxon>Lepidoptera</taxon>
        <taxon>Glossata</taxon>
        <taxon>Ditrysia</taxon>
        <taxon>Tineoidea</taxon>
        <taxon>Psychidae</taxon>
        <taxon>Oiketicinae</taxon>
        <taxon>Eumeta</taxon>
    </lineage>
</organism>